<accession>A0AA39V3R6</accession>
<gene>
    <name evidence="2" type="ORF">EDD18DRAFT_1099587</name>
</gene>
<feature type="compositionally biased region" description="Basic and acidic residues" evidence="1">
    <location>
        <begin position="97"/>
        <end position="107"/>
    </location>
</feature>
<proteinExistence type="predicted"/>
<sequence length="204" mass="23006">MEMRRIDFEVGGAKNDWDSAEGRSTFLALDKDPVYEKKESKVQKAQLSPETQRKRRSRPQRLKPPYHSTLVQVPSRRVGKMNEGERKEGTGRGNRGKANEAEREAKAGRMQPTSPSPSLYTQTGISGLSHDGNHDDAMDALHHVMKYYERPPAMFRPTDALDVSDSEVAYAHCMIHVFVGLAKVLAQRSCSAPAQFRFFPFHGF</sequence>
<organism evidence="2 3">
    <name type="scientific">Armillaria luteobubalina</name>
    <dbReference type="NCBI Taxonomy" id="153913"/>
    <lineage>
        <taxon>Eukaryota</taxon>
        <taxon>Fungi</taxon>
        <taxon>Dikarya</taxon>
        <taxon>Basidiomycota</taxon>
        <taxon>Agaricomycotina</taxon>
        <taxon>Agaricomycetes</taxon>
        <taxon>Agaricomycetidae</taxon>
        <taxon>Agaricales</taxon>
        <taxon>Marasmiineae</taxon>
        <taxon>Physalacriaceae</taxon>
        <taxon>Armillaria</taxon>
    </lineage>
</organism>
<feature type="compositionally biased region" description="Basic and acidic residues" evidence="1">
    <location>
        <begin position="80"/>
        <end position="90"/>
    </location>
</feature>
<dbReference type="EMBL" id="JAUEPU010000003">
    <property type="protein sequence ID" value="KAK0504405.1"/>
    <property type="molecule type" value="Genomic_DNA"/>
</dbReference>
<evidence type="ECO:0000313" key="2">
    <source>
        <dbReference type="EMBL" id="KAK0504405.1"/>
    </source>
</evidence>
<protein>
    <submittedName>
        <fullName evidence="2">Uncharacterized protein</fullName>
    </submittedName>
</protein>
<name>A0AA39V3R6_9AGAR</name>
<dbReference type="AlphaFoldDB" id="A0AA39V3R6"/>
<feature type="compositionally biased region" description="Polar residues" evidence="1">
    <location>
        <begin position="111"/>
        <end position="126"/>
    </location>
</feature>
<reference evidence="2" key="1">
    <citation type="submission" date="2023-06" db="EMBL/GenBank/DDBJ databases">
        <authorList>
            <consortium name="Lawrence Berkeley National Laboratory"/>
            <person name="Ahrendt S."/>
            <person name="Sahu N."/>
            <person name="Indic B."/>
            <person name="Wong-Bajracharya J."/>
            <person name="Merenyi Z."/>
            <person name="Ke H.-M."/>
            <person name="Monk M."/>
            <person name="Kocsube S."/>
            <person name="Drula E."/>
            <person name="Lipzen A."/>
            <person name="Balint B."/>
            <person name="Henrissat B."/>
            <person name="Andreopoulos B."/>
            <person name="Martin F.M."/>
            <person name="Harder C.B."/>
            <person name="Rigling D."/>
            <person name="Ford K.L."/>
            <person name="Foster G.D."/>
            <person name="Pangilinan J."/>
            <person name="Papanicolaou A."/>
            <person name="Barry K."/>
            <person name="LaButti K."/>
            <person name="Viragh M."/>
            <person name="Koriabine M."/>
            <person name="Yan M."/>
            <person name="Riley R."/>
            <person name="Champramary S."/>
            <person name="Plett K.L."/>
            <person name="Tsai I.J."/>
            <person name="Slot J."/>
            <person name="Sipos G."/>
            <person name="Plett J."/>
            <person name="Nagy L.G."/>
            <person name="Grigoriev I.V."/>
        </authorList>
    </citation>
    <scope>NUCLEOTIDE SEQUENCE</scope>
    <source>
        <strain evidence="2">HWK02</strain>
    </source>
</reference>
<dbReference type="Proteomes" id="UP001175228">
    <property type="component" value="Unassembled WGS sequence"/>
</dbReference>
<feature type="compositionally biased region" description="Basic and acidic residues" evidence="1">
    <location>
        <begin position="29"/>
        <end position="42"/>
    </location>
</feature>
<evidence type="ECO:0000256" key="1">
    <source>
        <dbReference type="SAM" id="MobiDB-lite"/>
    </source>
</evidence>
<keyword evidence="3" id="KW-1185">Reference proteome</keyword>
<comment type="caution">
    <text evidence="2">The sequence shown here is derived from an EMBL/GenBank/DDBJ whole genome shotgun (WGS) entry which is preliminary data.</text>
</comment>
<evidence type="ECO:0000313" key="3">
    <source>
        <dbReference type="Proteomes" id="UP001175228"/>
    </source>
</evidence>
<feature type="region of interest" description="Disordered" evidence="1">
    <location>
        <begin position="1"/>
        <end position="133"/>
    </location>
</feature>